<evidence type="ECO:0000256" key="1">
    <source>
        <dbReference type="ARBA" id="ARBA00004309"/>
    </source>
</evidence>
<dbReference type="SUPFAM" id="SSF81321">
    <property type="entry name" value="Family A G protein-coupled receptor-like"/>
    <property type="match status" value="1"/>
</dbReference>
<dbReference type="GO" id="GO:0004930">
    <property type="term" value="F:G protein-coupled receptor activity"/>
    <property type="evidence" value="ECO:0007669"/>
    <property type="project" value="UniProtKB-KW"/>
</dbReference>
<evidence type="ECO:0000256" key="2">
    <source>
        <dbReference type="ARBA" id="ARBA00004651"/>
    </source>
</evidence>
<dbReference type="EMBL" id="CAJPWZ010001405">
    <property type="protein sequence ID" value="CAG2214223.1"/>
    <property type="molecule type" value="Genomic_DNA"/>
</dbReference>
<keyword evidence="4" id="KW-1003">Cell membrane</keyword>
<evidence type="ECO:0000256" key="11">
    <source>
        <dbReference type="ARBA" id="ARBA00023170"/>
    </source>
</evidence>
<evidence type="ECO:0000259" key="17">
    <source>
        <dbReference type="PROSITE" id="PS50262"/>
    </source>
</evidence>
<dbReference type="InterPro" id="IPR000276">
    <property type="entry name" value="GPCR_Rhodpsn"/>
</dbReference>
<dbReference type="CDD" id="cd00637">
    <property type="entry name" value="7tm_classA_rhodopsin-like"/>
    <property type="match status" value="1"/>
</dbReference>
<evidence type="ECO:0000256" key="13">
    <source>
        <dbReference type="ARBA" id="ARBA00023224"/>
    </source>
</evidence>
<keyword evidence="19" id="KW-1185">Reference proteome</keyword>
<evidence type="ECO:0000256" key="15">
    <source>
        <dbReference type="SAM" id="MobiDB-lite"/>
    </source>
</evidence>
<feature type="compositionally biased region" description="Low complexity" evidence="15">
    <location>
        <begin position="420"/>
        <end position="433"/>
    </location>
</feature>
<organism evidence="18 19">
    <name type="scientific">Mytilus edulis</name>
    <name type="common">Blue mussel</name>
    <dbReference type="NCBI Taxonomy" id="6550"/>
    <lineage>
        <taxon>Eukaryota</taxon>
        <taxon>Metazoa</taxon>
        <taxon>Spiralia</taxon>
        <taxon>Lophotrochozoa</taxon>
        <taxon>Mollusca</taxon>
        <taxon>Bivalvia</taxon>
        <taxon>Autobranchia</taxon>
        <taxon>Pteriomorphia</taxon>
        <taxon>Mytilida</taxon>
        <taxon>Mytiloidea</taxon>
        <taxon>Mytilidae</taxon>
        <taxon>Mytilinae</taxon>
        <taxon>Mytilus</taxon>
    </lineage>
</organism>
<keyword evidence="13" id="KW-0807">Transducer</keyword>
<keyword evidence="5 16" id="KW-0812">Transmembrane</keyword>
<feature type="compositionally biased region" description="Polar residues" evidence="15">
    <location>
        <begin position="557"/>
        <end position="568"/>
    </location>
</feature>
<reference evidence="18" key="1">
    <citation type="submission" date="2021-03" db="EMBL/GenBank/DDBJ databases">
        <authorList>
            <person name="Bekaert M."/>
        </authorList>
    </citation>
    <scope>NUCLEOTIDE SEQUENCE</scope>
</reference>
<comment type="subcellular location">
    <subcellularLocation>
        <location evidence="2">Cell membrane</location>
        <topology evidence="2">Multi-pass membrane protein</topology>
    </subcellularLocation>
    <subcellularLocation>
        <location evidence="1">Cell projection</location>
        <location evidence="1">Cilium membrane</location>
    </subcellularLocation>
</comment>
<dbReference type="AlphaFoldDB" id="A0A8S3RZJ9"/>
<evidence type="ECO:0000256" key="14">
    <source>
        <dbReference type="ARBA" id="ARBA00023273"/>
    </source>
</evidence>
<evidence type="ECO:0000256" key="3">
    <source>
        <dbReference type="ARBA" id="ARBA00022473"/>
    </source>
</evidence>
<keyword evidence="9 16" id="KW-0472">Membrane</keyword>
<feature type="transmembrane region" description="Helical" evidence="16">
    <location>
        <begin position="303"/>
        <end position="329"/>
    </location>
</feature>
<feature type="compositionally biased region" description="Polar residues" evidence="15">
    <location>
        <begin position="539"/>
        <end position="549"/>
    </location>
</feature>
<keyword evidence="7" id="KW-0297">G-protein coupled receptor</keyword>
<feature type="transmembrane region" description="Helical" evidence="16">
    <location>
        <begin position="176"/>
        <end position="200"/>
    </location>
</feature>
<feature type="compositionally biased region" description="Polar residues" evidence="15">
    <location>
        <begin position="577"/>
        <end position="589"/>
    </location>
</feature>
<evidence type="ECO:0000313" key="18">
    <source>
        <dbReference type="EMBL" id="CAG2214223.1"/>
    </source>
</evidence>
<evidence type="ECO:0000256" key="12">
    <source>
        <dbReference type="ARBA" id="ARBA00023180"/>
    </source>
</evidence>
<evidence type="ECO:0000256" key="16">
    <source>
        <dbReference type="SAM" id="Phobius"/>
    </source>
</evidence>
<evidence type="ECO:0000256" key="10">
    <source>
        <dbReference type="ARBA" id="ARBA00023157"/>
    </source>
</evidence>
<feature type="transmembrane region" description="Helical" evidence="16">
    <location>
        <begin position="53"/>
        <end position="81"/>
    </location>
</feature>
<evidence type="ECO:0000256" key="5">
    <source>
        <dbReference type="ARBA" id="ARBA00022692"/>
    </source>
</evidence>
<dbReference type="Proteomes" id="UP000683360">
    <property type="component" value="Unassembled WGS sequence"/>
</dbReference>
<evidence type="ECO:0000256" key="8">
    <source>
        <dbReference type="ARBA" id="ARBA00023069"/>
    </source>
</evidence>
<keyword evidence="6 16" id="KW-1133">Transmembrane helix</keyword>
<dbReference type="OrthoDB" id="6156055at2759"/>
<feature type="compositionally biased region" description="Basic and acidic residues" evidence="15">
    <location>
        <begin position="516"/>
        <end position="538"/>
    </location>
</feature>
<feature type="transmembrane region" description="Helical" evidence="16">
    <location>
        <begin position="335"/>
        <end position="354"/>
    </location>
</feature>
<evidence type="ECO:0000256" key="7">
    <source>
        <dbReference type="ARBA" id="ARBA00023040"/>
    </source>
</evidence>
<dbReference type="InterPro" id="IPR017452">
    <property type="entry name" value="GPCR_Rhodpsn_7TM"/>
</dbReference>
<sequence length="716" mass="80625">MGIPFSEWIETKLVPYSLVSVSVIAILLSISLNIILIVTIKQRNKLHTAFHQLLLQLIILDFLACFAILIPICIVGIMASWELTSYFCSAQGVVFIFLHLSNCTFVALLCIERAVKVKNEGFYQTLFEPKWKTAVIAIVVWILNLGIAAIPLSGWIEISYDTYQAACIPKLSRSLYFLVGIFVVSLGSLFIVGICTFPCISNAKLKKEKRKSKSNTTDDRTKECNAEKLKGIKQDLKNNSDDSKSTLKPVPKNAGHSESDNTMNPHDGKQKRTLIQFKNAQRKFRTVTKTSRKIFLENSNDEFQLAVTVFIIWITAILCWLPYFIVVFYDSLHASIWSGFYTITLIVAILFFFFKPLIYLAHNRHDPDDETCLYTNARRSTVKSFRKTVNKLDKILFMSPRSHETSEKHNKKIEAKDNAAKSANTNNTNISSNHFTGKSGHVVENYGNQHNTKGKYNKQNTNTNNDSSNKSHGHRRQNILLVGAVSELSYSSEKNLSNRGEKSNINDNYQQATYLKRNENIAHKPFKDAKGRATKVECNENTSGMNGSSNDRKKEYTNPSQNTTIHGSSNDRKKESYNPSQNTVVNGTSNDRKKDYINSSQNNAINGRSNDRKMENYNLGNNHGNDKSSNNSSEQDIGIKTILVHNGGSKNSTEKSKHGVENYHNNIKSANQYRNPNNDASNNLQATNTKSKENTAHIPPKDLKEGLSRVIAKPIP</sequence>
<keyword evidence="11" id="KW-0675">Receptor</keyword>
<evidence type="ECO:0000256" key="9">
    <source>
        <dbReference type="ARBA" id="ARBA00023136"/>
    </source>
</evidence>
<dbReference type="PANTHER" id="PTHR22752">
    <property type="entry name" value="G PROTEIN-COUPLED RECEPTOR"/>
    <property type="match status" value="1"/>
</dbReference>
<dbReference type="GO" id="GO:0060170">
    <property type="term" value="C:ciliary membrane"/>
    <property type="evidence" value="ECO:0007669"/>
    <property type="project" value="UniProtKB-SubCell"/>
</dbReference>
<keyword evidence="12" id="KW-0325">Glycoprotein</keyword>
<dbReference type="Pfam" id="PF00001">
    <property type="entry name" value="7tm_1"/>
    <property type="match status" value="1"/>
</dbReference>
<feature type="transmembrane region" description="Helical" evidence="16">
    <location>
        <begin position="16"/>
        <end position="41"/>
    </location>
</feature>
<protein>
    <recommendedName>
        <fullName evidence="17">G-protein coupled receptors family 1 profile domain-containing protein</fullName>
    </recommendedName>
</protein>
<evidence type="ECO:0000256" key="4">
    <source>
        <dbReference type="ARBA" id="ARBA00022475"/>
    </source>
</evidence>
<dbReference type="Gene3D" id="1.20.1070.10">
    <property type="entry name" value="Rhodopsin 7-helix transmembrane proteins"/>
    <property type="match status" value="1"/>
</dbReference>
<feature type="transmembrane region" description="Helical" evidence="16">
    <location>
        <begin position="93"/>
        <end position="112"/>
    </location>
</feature>
<evidence type="ECO:0000313" key="19">
    <source>
        <dbReference type="Proteomes" id="UP000683360"/>
    </source>
</evidence>
<feature type="compositionally biased region" description="Low complexity" evidence="15">
    <location>
        <begin position="457"/>
        <end position="470"/>
    </location>
</feature>
<feature type="domain" description="G-protein coupled receptors family 1 profile" evidence="17">
    <location>
        <begin position="32"/>
        <end position="359"/>
    </location>
</feature>
<evidence type="ECO:0000256" key="6">
    <source>
        <dbReference type="ARBA" id="ARBA00022989"/>
    </source>
</evidence>
<comment type="caution">
    <text evidence="18">The sequence shown here is derived from an EMBL/GenBank/DDBJ whole genome shotgun (WGS) entry which is preliminary data.</text>
</comment>
<proteinExistence type="predicted"/>
<keyword evidence="14" id="KW-0966">Cell projection</keyword>
<feature type="compositionally biased region" description="Polar residues" evidence="15">
    <location>
        <begin position="618"/>
        <end position="634"/>
    </location>
</feature>
<keyword evidence="10" id="KW-1015">Disulfide bond</keyword>
<name>A0A8S3RZJ9_MYTED</name>
<feature type="compositionally biased region" description="Polar residues" evidence="15">
    <location>
        <begin position="597"/>
        <end position="608"/>
    </location>
</feature>
<feature type="compositionally biased region" description="Basic and acidic residues" evidence="15">
    <location>
        <begin position="690"/>
        <end position="706"/>
    </location>
</feature>
<keyword evidence="8" id="KW-0969">Cilium</keyword>
<feature type="region of interest" description="Disordered" evidence="15">
    <location>
        <begin position="236"/>
        <end position="268"/>
    </location>
</feature>
<accession>A0A8S3RZJ9</accession>
<dbReference type="GO" id="GO:0005768">
    <property type="term" value="C:endosome"/>
    <property type="evidence" value="ECO:0007669"/>
    <property type="project" value="TreeGrafter"/>
</dbReference>
<feature type="transmembrane region" description="Helical" evidence="16">
    <location>
        <begin position="133"/>
        <end position="156"/>
    </location>
</feature>
<feature type="region of interest" description="Disordered" evidence="15">
    <location>
        <begin position="669"/>
        <end position="706"/>
    </location>
</feature>
<dbReference type="PROSITE" id="PS50262">
    <property type="entry name" value="G_PROTEIN_RECEP_F1_2"/>
    <property type="match status" value="1"/>
</dbReference>
<feature type="compositionally biased region" description="Polar residues" evidence="15">
    <location>
        <begin position="669"/>
        <end position="689"/>
    </location>
</feature>
<feature type="region of interest" description="Disordered" evidence="15">
    <location>
        <begin position="516"/>
        <end position="634"/>
    </location>
</feature>
<feature type="region of interest" description="Disordered" evidence="15">
    <location>
        <begin position="402"/>
        <end position="476"/>
    </location>
</feature>
<keyword evidence="3" id="KW-0217">Developmental protein</keyword>
<dbReference type="PANTHER" id="PTHR22752:SF10">
    <property type="entry name" value="G-PROTEIN COUPLED RECEPTOR 161"/>
    <property type="match status" value="1"/>
</dbReference>
<gene>
    <name evidence="18" type="ORF">MEDL_28141</name>
</gene>
<feature type="compositionally biased region" description="Basic and acidic residues" evidence="15">
    <location>
        <begin position="402"/>
        <end position="419"/>
    </location>
</feature>
<feature type="compositionally biased region" description="Basic and acidic residues" evidence="15">
    <location>
        <begin position="236"/>
        <end position="245"/>
    </location>
</feature>